<reference evidence="2 3" key="1">
    <citation type="journal article" date="2014" name="Int. J. Syst. Evol. Microbiol.">
        <title>Complete genome sequence of Corynebacterium casei LMG S-19264T (=DSM 44701T), isolated from a smear-ripened cheese.</title>
        <authorList>
            <consortium name="US DOE Joint Genome Institute (JGI-PGF)"/>
            <person name="Walter F."/>
            <person name="Albersmeier A."/>
            <person name="Kalinowski J."/>
            <person name="Ruckert C."/>
        </authorList>
    </citation>
    <scope>NUCLEOTIDE SEQUENCE [LARGE SCALE GENOMIC DNA]</scope>
    <source>
        <strain evidence="2 3">JCM 4255</strain>
    </source>
</reference>
<sequence length="79" mass="8281">MTAPSNAGYVFVNACTKMVSDLPGQRDRGHAPPAHAQGTGAYAPPFLVFRGQNRTLSSVNPAPETKSPSILSDPTVTLD</sequence>
<name>A0A7G1NH15_9ACTN</name>
<gene>
    <name evidence="2" type="ORF">GCM10017668_39820</name>
</gene>
<proteinExistence type="predicted"/>
<protein>
    <submittedName>
        <fullName evidence="2">Uncharacterized protein</fullName>
    </submittedName>
</protein>
<feature type="compositionally biased region" description="Polar residues" evidence="1">
    <location>
        <begin position="52"/>
        <end position="79"/>
    </location>
</feature>
<accession>A0A7G1NH15</accession>
<evidence type="ECO:0000256" key="1">
    <source>
        <dbReference type="SAM" id="MobiDB-lite"/>
    </source>
</evidence>
<feature type="region of interest" description="Disordered" evidence="1">
    <location>
        <begin position="23"/>
        <end position="79"/>
    </location>
</feature>
<dbReference type="EMBL" id="AP023439">
    <property type="protein sequence ID" value="BCL22139.1"/>
    <property type="molecule type" value="Genomic_DNA"/>
</dbReference>
<organism evidence="2 3">
    <name type="scientific">Streptomyces tuirus</name>
    <dbReference type="NCBI Taxonomy" id="68278"/>
    <lineage>
        <taxon>Bacteria</taxon>
        <taxon>Bacillati</taxon>
        <taxon>Actinomycetota</taxon>
        <taxon>Actinomycetes</taxon>
        <taxon>Kitasatosporales</taxon>
        <taxon>Streptomycetaceae</taxon>
        <taxon>Streptomyces</taxon>
    </lineage>
</organism>
<evidence type="ECO:0000313" key="2">
    <source>
        <dbReference type="EMBL" id="BCL22139.1"/>
    </source>
</evidence>
<dbReference type="Proteomes" id="UP000516373">
    <property type="component" value="Chromosome"/>
</dbReference>
<evidence type="ECO:0000313" key="3">
    <source>
        <dbReference type="Proteomes" id="UP000516373"/>
    </source>
</evidence>
<dbReference type="KEGG" id="stui:GCM10017668_39820"/>
<dbReference type="AlphaFoldDB" id="A0A7G1NH15"/>